<protein>
    <submittedName>
        <fullName evidence="1">Uncharacterized protein</fullName>
    </submittedName>
</protein>
<evidence type="ECO:0000313" key="1">
    <source>
        <dbReference type="EMBL" id="JAD64844.1"/>
    </source>
</evidence>
<dbReference type="EMBL" id="GBRH01233051">
    <property type="protein sequence ID" value="JAD64844.1"/>
    <property type="molecule type" value="Transcribed_RNA"/>
</dbReference>
<reference evidence="1" key="1">
    <citation type="submission" date="2014-09" db="EMBL/GenBank/DDBJ databases">
        <authorList>
            <person name="Magalhaes I.L.F."/>
            <person name="Oliveira U."/>
            <person name="Santos F.R."/>
            <person name="Vidigal T.H.D.A."/>
            <person name="Brescovit A.D."/>
            <person name="Santos A.J."/>
        </authorList>
    </citation>
    <scope>NUCLEOTIDE SEQUENCE</scope>
    <source>
        <tissue evidence="1">Shoot tissue taken approximately 20 cm above the soil surface</tissue>
    </source>
</reference>
<name>A0A0A9BLI3_ARUDO</name>
<reference evidence="1" key="2">
    <citation type="journal article" date="2015" name="Data Brief">
        <title>Shoot transcriptome of the giant reed, Arundo donax.</title>
        <authorList>
            <person name="Barrero R.A."/>
            <person name="Guerrero F.D."/>
            <person name="Moolhuijzen P."/>
            <person name="Goolsby J.A."/>
            <person name="Tidwell J."/>
            <person name="Bellgard S.E."/>
            <person name="Bellgard M.I."/>
        </authorList>
    </citation>
    <scope>NUCLEOTIDE SEQUENCE</scope>
    <source>
        <tissue evidence="1">Shoot tissue taken approximately 20 cm above the soil surface</tissue>
    </source>
</reference>
<proteinExistence type="predicted"/>
<sequence length="69" mass="7435">MTFRFLFQKFSSGDSRSASLLGAHASASATAAAPFIPCASAARYFKIHSHALMLMLKQGGQQLECRLLS</sequence>
<accession>A0A0A9BLI3</accession>
<organism evidence="1">
    <name type="scientific">Arundo donax</name>
    <name type="common">Giant reed</name>
    <name type="synonym">Donax arundinaceus</name>
    <dbReference type="NCBI Taxonomy" id="35708"/>
    <lineage>
        <taxon>Eukaryota</taxon>
        <taxon>Viridiplantae</taxon>
        <taxon>Streptophyta</taxon>
        <taxon>Embryophyta</taxon>
        <taxon>Tracheophyta</taxon>
        <taxon>Spermatophyta</taxon>
        <taxon>Magnoliopsida</taxon>
        <taxon>Liliopsida</taxon>
        <taxon>Poales</taxon>
        <taxon>Poaceae</taxon>
        <taxon>PACMAD clade</taxon>
        <taxon>Arundinoideae</taxon>
        <taxon>Arundineae</taxon>
        <taxon>Arundo</taxon>
    </lineage>
</organism>
<dbReference type="AlphaFoldDB" id="A0A0A9BLI3"/>